<accession>A0A7X9DKI3</accession>
<dbReference type="PANTHER" id="PTHR43143">
    <property type="entry name" value="METALLOPHOSPHOESTERASE, CALCINEURIN SUPERFAMILY"/>
    <property type="match status" value="1"/>
</dbReference>
<comment type="caution">
    <text evidence="2">The sequence shown here is derived from an EMBL/GenBank/DDBJ whole genome shotgun (WGS) entry which is preliminary data.</text>
</comment>
<dbReference type="AlphaFoldDB" id="A0A7X9DKI3"/>
<evidence type="ECO:0000313" key="2">
    <source>
        <dbReference type="EMBL" id="NMB69792.1"/>
    </source>
</evidence>
<dbReference type="Proteomes" id="UP000526033">
    <property type="component" value="Unassembled WGS sequence"/>
</dbReference>
<protein>
    <submittedName>
        <fullName evidence="2">Metallophosphoesterase</fullName>
    </submittedName>
</protein>
<dbReference type="InterPro" id="IPR029052">
    <property type="entry name" value="Metallo-depent_PP-like"/>
</dbReference>
<gene>
    <name evidence="2" type="ORF">GYA27_01135</name>
</gene>
<name>A0A7X9DKI3_UNCKA</name>
<evidence type="ECO:0000313" key="3">
    <source>
        <dbReference type="Proteomes" id="UP000526033"/>
    </source>
</evidence>
<sequence>MSARKKSYSGFGMGFLRPFAAVVVLTAFILVITFAVRGLSQLSTETVLIRTKPLLAKLNIDLENNKVVQVVEKFATRLSDKNLTGNDTDKNSEETLASQPTVEVDKNEQPQVAGAATTNKNTRIKLAILADVHSDYTNLKKALDKTKAMGISKIFFLGDYTKLGLIEDLTAAKKIMDSYDIDYYSLAGDHDLWKSVGYENFFEVFGAKKQTVTIEGVKFVFLDNGANYTVVDSENIEWFKKEVTDADFVVLSQPLYYPKLNKYMGKVNGEDVTELMTQRNMLLDIIRGTDVKAVIAADLHISDSVSDPVKPKLNHVLVGALTGERNLQSPRFSVFKYFDDSSYELEDVVLE</sequence>
<dbReference type="InterPro" id="IPR051918">
    <property type="entry name" value="STPP_CPPED1"/>
</dbReference>
<dbReference type="Gene3D" id="3.60.21.10">
    <property type="match status" value="1"/>
</dbReference>
<reference evidence="2 3" key="1">
    <citation type="journal article" date="2020" name="Biotechnol. Biofuels">
        <title>New insights from the biogas microbiome by comprehensive genome-resolved metagenomics of nearly 1600 species originating from multiple anaerobic digesters.</title>
        <authorList>
            <person name="Campanaro S."/>
            <person name="Treu L."/>
            <person name="Rodriguez-R L.M."/>
            <person name="Kovalovszki A."/>
            <person name="Ziels R.M."/>
            <person name="Maus I."/>
            <person name="Zhu X."/>
            <person name="Kougias P.G."/>
            <person name="Basile A."/>
            <person name="Luo G."/>
            <person name="Schluter A."/>
            <person name="Konstantinidis K.T."/>
            <person name="Angelidaki I."/>
        </authorList>
    </citation>
    <scope>NUCLEOTIDE SEQUENCE [LARGE SCALE GENOMIC DNA]</scope>
    <source>
        <strain evidence="2">AS27yjCOA_165</strain>
    </source>
</reference>
<dbReference type="Pfam" id="PF00149">
    <property type="entry name" value="Metallophos"/>
    <property type="match status" value="1"/>
</dbReference>
<dbReference type="InterPro" id="IPR004843">
    <property type="entry name" value="Calcineurin-like_PHP"/>
</dbReference>
<organism evidence="2 3">
    <name type="scientific">candidate division WWE3 bacterium</name>
    <dbReference type="NCBI Taxonomy" id="2053526"/>
    <lineage>
        <taxon>Bacteria</taxon>
        <taxon>Katanobacteria</taxon>
    </lineage>
</organism>
<dbReference type="EMBL" id="JAAZNL010000012">
    <property type="protein sequence ID" value="NMB69792.1"/>
    <property type="molecule type" value="Genomic_DNA"/>
</dbReference>
<dbReference type="SUPFAM" id="SSF56300">
    <property type="entry name" value="Metallo-dependent phosphatases"/>
    <property type="match status" value="1"/>
</dbReference>
<dbReference type="GO" id="GO:0016787">
    <property type="term" value="F:hydrolase activity"/>
    <property type="evidence" value="ECO:0007669"/>
    <property type="project" value="InterPro"/>
</dbReference>
<feature type="domain" description="Calcineurin-like phosphoesterase" evidence="1">
    <location>
        <begin position="125"/>
        <end position="301"/>
    </location>
</feature>
<evidence type="ECO:0000259" key="1">
    <source>
        <dbReference type="Pfam" id="PF00149"/>
    </source>
</evidence>
<proteinExistence type="predicted"/>
<dbReference type="PANTHER" id="PTHR43143:SF1">
    <property type="entry name" value="SERINE_THREONINE-PROTEIN PHOSPHATASE CPPED1"/>
    <property type="match status" value="1"/>
</dbReference>
<dbReference type="CDD" id="cd00838">
    <property type="entry name" value="MPP_superfamily"/>
    <property type="match status" value="1"/>
</dbReference>